<dbReference type="Proteomes" id="UP000005104">
    <property type="component" value="Chromosome"/>
</dbReference>
<sequence>MRRRGSLLEWLWNTVQQGERRIIRVMVLASVLLLLMQLSAARDPLDFYMKVASEVEAPPLELPALAKPELEQSVKTWQVTLKATPAAPIRVVQNGTVIATLANGEQKVAVKSGQIQLDGIGIAQTVKVQVIDKDAQLLEPRQNQMFILQGNIQNLIVKP</sequence>
<dbReference type="STRING" id="768710.DesyoDRAFT_0997"/>
<proteinExistence type="predicted"/>
<name>H5XT62_9FIRM</name>
<evidence type="ECO:0000313" key="2">
    <source>
        <dbReference type="Proteomes" id="UP000005104"/>
    </source>
</evidence>
<dbReference type="EMBL" id="CM001441">
    <property type="protein sequence ID" value="EHQ88169.1"/>
    <property type="molecule type" value="Genomic_DNA"/>
</dbReference>
<organism evidence="1 2">
    <name type="scientific">Desulfosporosinus youngiae DSM 17734</name>
    <dbReference type="NCBI Taxonomy" id="768710"/>
    <lineage>
        <taxon>Bacteria</taxon>
        <taxon>Bacillati</taxon>
        <taxon>Bacillota</taxon>
        <taxon>Clostridia</taxon>
        <taxon>Eubacteriales</taxon>
        <taxon>Desulfitobacteriaceae</taxon>
        <taxon>Desulfosporosinus</taxon>
    </lineage>
</organism>
<evidence type="ECO:0000313" key="1">
    <source>
        <dbReference type="EMBL" id="EHQ88169.1"/>
    </source>
</evidence>
<dbReference type="AlphaFoldDB" id="H5XT62"/>
<protein>
    <submittedName>
        <fullName evidence="1">Uncharacterized protein</fullName>
    </submittedName>
</protein>
<keyword evidence="2" id="KW-1185">Reference proteome</keyword>
<dbReference type="HOGENOM" id="CLU_123242_0_0_9"/>
<accession>H5XT62</accession>
<reference evidence="1 2" key="1">
    <citation type="submission" date="2011-11" db="EMBL/GenBank/DDBJ databases">
        <title>The Noncontiguous Finished genome of Desulfosporosinus youngiae DSM 17734.</title>
        <authorList>
            <consortium name="US DOE Joint Genome Institute (JGI-PGF)"/>
            <person name="Lucas S."/>
            <person name="Han J."/>
            <person name="Lapidus A."/>
            <person name="Cheng J.-F."/>
            <person name="Goodwin L."/>
            <person name="Pitluck S."/>
            <person name="Peters L."/>
            <person name="Ovchinnikova G."/>
            <person name="Lu M."/>
            <person name="Land M.L."/>
            <person name="Hauser L."/>
            <person name="Pester M."/>
            <person name="Spring S."/>
            <person name="Ollivier B."/>
            <person name="Rattei T."/>
            <person name="Klenk H.-P."/>
            <person name="Wagner M."/>
            <person name="Loy A."/>
            <person name="Woyke T.J."/>
        </authorList>
    </citation>
    <scope>NUCLEOTIDE SEQUENCE [LARGE SCALE GENOMIC DNA]</scope>
    <source>
        <strain evidence="1 2">DSM 17734</strain>
    </source>
</reference>
<dbReference type="OrthoDB" id="1798053at2"/>
<dbReference type="eggNOG" id="ENOG5033JQF">
    <property type="taxonomic scope" value="Bacteria"/>
</dbReference>
<dbReference type="RefSeq" id="WP_007780193.1">
    <property type="nucleotide sequence ID" value="NZ_CM001441.1"/>
</dbReference>
<gene>
    <name evidence="1" type="ORF">DesyoDRAFT_0997</name>
</gene>